<dbReference type="PANTHER" id="PTHR43478">
    <property type="entry name" value="NA+/H+ ANTIPORTER-RELATED"/>
    <property type="match status" value="1"/>
</dbReference>
<feature type="transmembrane region" description="Helical" evidence="6">
    <location>
        <begin position="456"/>
        <end position="476"/>
    </location>
</feature>
<keyword evidence="3 6" id="KW-0812">Transmembrane</keyword>
<comment type="subcellular location">
    <subcellularLocation>
        <location evidence="1">Cell membrane</location>
        <topology evidence="1">Multi-pass membrane protein</topology>
    </subcellularLocation>
</comment>
<keyword evidence="4 6" id="KW-1133">Transmembrane helix</keyword>
<feature type="transmembrane region" description="Helical" evidence="6">
    <location>
        <begin position="38"/>
        <end position="60"/>
    </location>
</feature>
<sequence>MQGENEMDGSMFIGTWWSLVPPLLAIVLALVTKEVYSSLFIGVAAGALLYTGFHPWNAFVAFFDIMKNSMNLNILIFDVLLGMIIVLMSKSGGSAAYGKWAGSKIKSKKSAMLATTGLGVLIFVDDYFNCLTVGSVMRPVTDRYKVSRAKLAYIIDATAAPVCIIAPISSWAAAVNSYVPDDAGITGFQLFLSTIPYNLYAILTLVMVVFIIMTGLDFGLMKVHERNAARGDLFTSGGEEFDQVKDEEISANGKVIDLVLPVLVLIVSAIGAMIYTGFLGGATDIVTAFSGCDAETSLIFATMITVFFMLILYLPRKVVTFKGFMDSFVEGFKMMIPAIAILIFAWSLKGMGDALEISTFVKNIVGSNASASVILPAILFVVAVFLSFSTGTSWGTFAILVPIAIAMFPGSENLQMMIISVSAVLAGAVCGDHVSPISDTTVMSSAGAQSNHINHVTTQMQYAAVVAVISFIGYIIAGFVHIWWVVLGISLILLLLTLTVIKKITSSKEEETKASA</sequence>
<keyword evidence="2" id="KW-1003">Cell membrane</keyword>
<dbReference type="eggNOG" id="COG1757">
    <property type="taxonomic scope" value="Bacteria"/>
</dbReference>
<feature type="transmembrane region" description="Helical" evidence="6">
    <location>
        <begin position="368"/>
        <end position="386"/>
    </location>
</feature>
<accession>A5ZUN1</accession>
<evidence type="ECO:0000313" key="9">
    <source>
        <dbReference type="Proteomes" id="UP000006002"/>
    </source>
</evidence>
<comment type="caution">
    <text evidence="8">The sequence shown here is derived from an EMBL/GenBank/DDBJ whole genome shotgun (WGS) entry which is preliminary data.</text>
</comment>
<evidence type="ECO:0000256" key="5">
    <source>
        <dbReference type="ARBA" id="ARBA00023136"/>
    </source>
</evidence>
<dbReference type="PANTHER" id="PTHR43478:SF1">
    <property type="entry name" value="NA+_H+ ANTIPORTER NHAC-LIKE C-TERMINAL DOMAIN-CONTAINING PROTEIN"/>
    <property type="match status" value="1"/>
</dbReference>
<feature type="transmembrane region" description="Helical" evidence="6">
    <location>
        <begin position="12"/>
        <end position="32"/>
    </location>
</feature>
<feature type="transmembrane region" description="Helical" evidence="6">
    <location>
        <begin position="255"/>
        <end position="278"/>
    </location>
</feature>
<gene>
    <name evidence="8" type="ORF">RUMOBE_02716</name>
</gene>
<evidence type="ECO:0000256" key="4">
    <source>
        <dbReference type="ARBA" id="ARBA00022989"/>
    </source>
</evidence>
<feature type="transmembrane region" description="Helical" evidence="6">
    <location>
        <begin position="151"/>
        <end position="179"/>
    </location>
</feature>
<feature type="transmembrane region" description="Helical" evidence="6">
    <location>
        <begin position="72"/>
        <end position="91"/>
    </location>
</feature>
<proteinExistence type="predicted"/>
<dbReference type="Pfam" id="PF03553">
    <property type="entry name" value="Na_H_antiporter"/>
    <property type="match status" value="1"/>
</dbReference>
<feature type="transmembrane region" description="Helical" evidence="6">
    <location>
        <begin position="393"/>
        <end position="410"/>
    </location>
</feature>
<feature type="transmembrane region" description="Helical" evidence="6">
    <location>
        <begin position="199"/>
        <end position="220"/>
    </location>
</feature>
<reference evidence="8 9" key="1">
    <citation type="submission" date="2007-03" db="EMBL/GenBank/DDBJ databases">
        <authorList>
            <person name="Fulton L."/>
            <person name="Clifton S."/>
            <person name="Fulton B."/>
            <person name="Xu J."/>
            <person name="Minx P."/>
            <person name="Pepin K.H."/>
            <person name="Johnson M."/>
            <person name="Thiruvilangam P."/>
            <person name="Bhonagiri V."/>
            <person name="Nash W.E."/>
            <person name="Mardis E.R."/>
            <person name="Wilson R.K."/>
        </authorList>
    </citation>
    <scope>NUCLEOTIDE SEQUENCE [LARGE SCALE GENOMIC DNA]</scope>
    <source>
        <strain evidence="8 9">ATCC 29174</strain>
    </source>
</reference>
<reference evidence="8 9" key="2">
    <citation type="submission" date="2007-04" db="EMBL/GenBank/DDBJ databases">
        <title>Draft genome sequence of Ruminococcus obeum (ATCC 29174).</title>
        <authorList>
            <person name="Sudarsanam P."/>
            <person name="Ley R."/>
            <person name="Guruge J."/>
            <person name="Turnbaugh P.J."/>
            <person name="Mahowald M."/>
            <person name="Liep D."/>
            <person name="Gordon J."/>
        </authorList>
    </citation>
    <scope>NUCLEOTIDE SEQUENCE [LARGE SCALE GENOMIC DNA]</scope>
    <source>
        <strain evidence="8 9">ATCC 29174</strain>
    </source>
</reference>
<feature type="domain" description="Na+/H+ antiporter NhaC-like C-terminal" evidence="7">
    <location>
        <begin position="185"/>
        <end position="479"/>
    </location>
</feature>
<evidence type="ECO:0000259" key="7">
    <source>
        <dbReference type="Pfam" id="PF03553"/>
    </source>
</evidence>
<feature type="transmembrane region" description="Helical" evidence="6">
    <location>
        <begin position="327"/>
        <end position="348"/>
    </location>
</feature>
<dbReference type="InterPro" id="IPR018461">
    <property type="entry name" value="Na/H_Antiport_NhaC-like_C"/>
</dbReference>
<dbReference type="AlphaFoldDB" id="A5ZUN1"/>
<evidence type="ECO:0000313" key="8">
    <source>
        <dbReference type="EMBL" id="EDM86566.1"/>
    </source>
</evidence>
<dbReference type="HOGENOM" id="CLU_018751_1_0_9"/>
<dbReference type="EMBL" id="AAVO02000013">
    <property type="protein sequence ID" value="EDM86566.1"/>
    <property type="molecule type" value="Genomic_DNA"/>
</dbReference>
<feature type="transmembrane region" description="Helical" evidence="6">
    <location>
        <begin position="111"/>
        <end position="130"/>
    </location>
</feature>
<evidence type="ECO:0000256" key="6">
    <source>
        <dbReference type="SAM" id="Phobius"/>
    </source>
</evidence>
<evidence type="ECO:0000256" key="1">
    <source>
        <dbReference type="ARBA" id="ARBA00004651"/>
    </source>
</evidence>
<evidence type="ECO:0000256" key="2">
    <source>
        <dbReference type="ARBA" id="ARBA00022475"/>
    </source>
</evidence>
<evidence type="ECO:0000256" key="3">
    <source>
        <dbReference type="ARBA" id="ARBA00022692"/>
    </source>
</evidence>
<organism evidence="8 9">
    <name type="scientific">Blautia obeum ATCC 29174</name>
    <dbReference type="NCBI Taxonomy" id="411459"/>
    <lineage>
        <taxon>Bacteria</taxon>
        <taxon>Bacillati</taxon>
        <taxon>Bacillota</taxon>
        <taxon>Clostridia</taxon>
        <taxon>Lachnospirales</taxon>
        <taxon>Lachnospiraceae</taxon>
        <taxon>Blautia</taxon>
    </lineage>
</organism>
<name>A5ZUN1_9FIRM</name>
<dbReference type="Proteomes" id="UP000006002">
    <property type="component" value="Unassembled WGS sequence"/>
</dbReference>
<feature type="transmembrane region" description="Helical" evidence="6">
    <location>
        <begin position="298"/>
        <end position="315"/>
    </location>
</feature>
<protein>
    <submittedName>
        <fullName evidence="8">Na+/H+ antiporter family protein</fullName>
    </submittedName>
</protein>
<feature type="transmembrane region" description="Helical" evidence="6">
    <location>
        <begin position="482"/>
        <end position="501"/>
    </location>
</feature>
<dbReference type="GO" id="GO:0005886">
    <property type="term" value="C:plasma membrane"/>
    <property type="evidence" value="ECO:0007669"/>
    <property type="project" value="UniProtKB-SubCell"/>
</dbReference>
<keyword evidence="5 6" id="KW-0472">Membrane</keyword>